<evidence type="ECO:0000313" key="3">
    <source>
        <dbReference type="Proteomes" id="UP000078046"/>
    </source>
</evidence>
<accession>A0A177B0M2</accession>
<sequence>MRFYWGNFRDSSHKRRSSLMDSIGERPDIGLSSIYCILLLLALNIDEDAELCQSFNDAESFESDFGDHSTNDQQLSNQMDKFNG</sequence>
<comment type="caution">
    <text evidence="2">The sequence shown here is derived from an EMBL/GenBank/DDBJ whole genome shotgun (WGS) entry which is preliminary data.</text>
</comment>
<dbReference type="AlphaFoldDB" id="A0A177B0M2"/>
<proteinExistence type="predicted"/>
<evidence type="ECO:0000313" key="2">
    <source>
        <dbReference type="EMBL" id="OAF67181.1"/>
    </source>
</evidence>
<dbReference type="Proteomes" id="UP000078046">
    <property type="component" value="Unassembled WGS sequence"/>
</dbReference>
<reference evidence="2 3" key="1">
    <citation type="submission" date="2016-04" db="EMBL/GenBank/DDBJ databases">
        <title>The genome of Intoshia linei affirms orthonectids as highly simplified spiralians.</title>
        <authorList>
            <person name="Mikhailov K.V."/>
            <person name="Slusarev G.S."/>
            <person name="Nikitin M.A."/>
            <person name="Logacheva M.D."/>
            <person name="Penin A."/>
            <person name="Aleoshin V."/>
            <person name="Panchin Y.V."/>
        </authorList>
    </citation>
    <scope>NUCLEOTIDE SEQUENCE [LARGE SCALE GENOMIC DNA]</scope>
    <source>
        <strain evidence="2">Intl2013</strain>
        <tissue evidence="2">Whole animal</tissue>
    </source>
</reference>
<protein>
    <submittedName>
        <fullName evidence="2">Uncharacterized protein</fullName>
    </submittedName>
</protein>
<dbReference type="EMBL" id="LWCA01000729">
    <property type="protein sequence ID" value="OAF67181.1"/>
    <property type="molecule type" value="Genomic_DNA"/>
</dbReference>
<feature type="region of interest" description="Disordered" evidence="1">
    <location>
        <begin position="62"/>
        <end position="84"/>
    </location>
</feature>
<keyword evidence="3" id="KW-1185">Reference proteome</keyword>
<name>A0A177B0M2_9BILA</name>
<gene>
    <name evidence="2" type="ORF">A3Q56_05088</name>
</gene>
<organism evidence="2 3">
    <name type="scientific">Intoshia linei</name>
    <dbReference type="NCBI Taxonomy" id="1819745"/>
    <lineage>
        <taxon>Eukaryota</taxon>
        <taxon>Metazoa</taxon>
        <taxon>Spiralia</taxon>
        <taxon>Lophotrochozoa</taxon>
        <taxon>Mesozoa</taxon>
        <taxon>Orthonectida</taxon>
        <taxon>Rhopaluridae</taxon>
        <taxon>Intoshia</taxon>
    </lineage>
</organism>
<feature type="compositionally biased region" description="Polar residues" evidence="1">
    <location>
        <begin position="71"/>
        <end position="84"/>
    </location>
</feature>
<evidence type="ECO:0000256" key="1">
    <source>
        <dbReference type="SAM" id="MobiDB-lite"/>
    </source>
</evidence>